<dbReference type="EMBL" id="FMIQ01000046">
    <property type="protein sequence ID" value="SCM53023.1"/>
    <property type="molecule type" value="Genomic_DNA"/>
</dbReference>
<proteinExistence type="predicted"/>
<sequence>MAQIFGVPPYTINIFAFQMEKMDIFVGDRINGENGLRMEYLDQEKRVRIVKMVLVGAIHSSPIITASEIV</sequence>
<evidence type="ECO:0000313" key="2">
    <source>
        <dbReference type="Proteomes" id="UP000094844"/>
    </source>
</evidence>
<organism evidence="1 2">
    <name type="scientific">Hafnia alvei</name>
    <dbReference type="NCBI Taxonomy" id="569"/>
    <lineage>
        <taxon>Bacteria</taxon>
        <taxon>Pseudomonadati</taxon>
        <taxon>Pseudomonadota</taxon>
        <taxon>Gammaproteobacteria</taxon>
        <taxon>Enterobacterales</taxon>
        <taxon>Hafniaceae</taxon>
        <taxon>Hafnia</taxon>
    </lineage>
</organism>
<dbReference type="Proteomes" id="UP000094844">
    <property type="component" value="Unassembled WGS sequence"/>
</dbReference>
<gene>
    <name evidence="1" type="ORF">BN1044_02511</name>
</gene>
<dbReference type="AlphaFoldDB" id="A0A1C6Z1E0"/>
<reference evidence="1 2" key="1">
    <citation type="submission" date="2016-09" db="EMBL/GenBank/DDBJ databases">
        <authorList>
            <person name="Capua I."/>
            <person name="De Benedictis P."/>
            <person name="Joannis T."/>
            <person name="Lombin L.H."/>
            <person name="Cattoli G."/>
        </authorList>
    </citation>
    <scope>NUCLEOTIDE SEQUENCE [LARGE SCALE GENOMIC DNA]</scope>
    <source>
        <strain evidence="1 2">GB001</strain>
    </source>
</reference>
<accession>A0A1C6Z1E0</accession>
<protein>
    <submittedName>
        <fullName evidence="1">Uncharacterized protein</fullName>
    </submittedName>
</protein>
<name>A0A1C6Z1E0_HAFAL</name>
<evidence type="ECO:0000313" key="1">
    <source>
        <dbReference type="EMBL" id="SCM53023.1"/>
    </source>
</evidence>